<evidence type="ECO:0000313" key="6">
    <source>
        <dbReference type="Proteomes" id="UP000277294"/>
    </source>
</evidence>
<dbReference type="SUPFAM" id="SSF52402">
    <property type="entry name" value="Adenine nucleotide alpha hydrolases-like"/>
    <property type="match status" value="2"/>
</dbReference>
<dbReference type="CDD" id="cd00293">
    <property type="entry name" value="USP-like"/>
    <property type="match status" value="2"/>
</dbReference>
<protein>
    <submittedName>
        <fullName evidence="5">Universal stress protein E</fullName>
    </submittedName>
</protein>
<evidence type="ECO:0000259" key="4">
    <source>
        <dbReference type="Pfam" id="PF00582"/>
    </source>
</evidence>
<keyword evidence="3" id="KW-0067">ATP-binding</keyword>
<dbReference type="PANTHER" id="PTHR46268:SF27">
    <property type="entry name" value="UNIVERSAL STRESS PROTEIN RV2623"/>
    <property type="match status" value="1"/>
</dbReference>
<dbReference type="EMBL" id="UWPJ01000024">
    <property type="protein sequence ID" value="VCU71141.1"/>
    <property type="molecule type" value="Genomic_DNA"/>
</dbReference>
<reference evidence="5 6" key="1">
    <citation type="submission" date="2018-10" db="EMBL/GenBank/DDBJ databases">
        <authorList>
            <person name="Criscuolo A."/>
        </authorList>
    </citation>
    <scope>NUCLEOTIDE SEQUENCE [LARGE SCALE GENOMIC DNA]</scope>
    <source>
        <strain evidence="5">DnA1</strain>
    </source>
</reference>
<evidence type="ECO:0000256" key="1">
    <source>
        <dbReference type="ARBA" id="ARBA00008791"/>
    </source>
</evidence>
<dbReference type="AlphaFoldDB" id="A0A3P4B5G4"/>
<dbReference type="InterPro" id="IPR006015">
    <property type="entry name" value="Universal_stress_UspA"/>
</dbReference>
<comment type="similarity">
    <text evidence="1">Belongs to the universal stress protein A family.</text>
</comment>
<keyword evidence="6" id="KW-1185">Reference proteome</keyword>
<dbReference type="Gene3D" id="3.40.50.620">
    <property type="entry name" value="HUPs"/>
    <property type="match status" value="2"/>
</dbReference>
<accession>A0A3P4B5G4</accession>
<dbReference type="PANTHER" id="PTHR46268">
    <property type="entry name" value="STRESS RESPONSE PROTEIN NHAX"/>
    <property type="match status" value="1"/>
</dbReference>
<evidence type="ECO:0000256" key="2">
    <source>
        <dbReference type="ARBA" id="ARBA00022741"/>
    </source>
</evidence>
<organism evidence="5 6">
    <name type="scientific">Pigmentiphaga humi</name>
    <dbReference type="NCBI Taxonomy" id="2478468"/>
    <lineage>
        <taxon>Bacteria</taxon>
        <taxon>Pseudomonadati</taxon>
        <taxon>Pseudomonadota</taxon>
        <taxon>Betaproteobacteria</taxon>
        <taxon>Burkholderiales</taxon>
        <taxon>Alcaligenaceae</taxon>
        <taxon>Pigmentiphaga</taxon>
    </lineage>
</organism>
<proteinExistence type="inferred from homology"/>
<sequence>MEGISTKPLRCILLATDLSARCDRALDRAVQLAKAHGAKLVAVCAIEPTLNDVLTARRDPAADRNAAESRLRASLGDAAVEIELVVEKGNAVEVIKKTAQARGCDLIVTGVARGETLGRLLLGTTVEKLAREAEVPVLIVRERPHHEYRDLVAAIDFSEGSRQALQTALTLFPDARPVLCHAYPTAKAHPDAATVAQAKAAADGEVAAFLQTHGATLNRPDLEWKLEHGLPEDVVADYVARHPTELLVLGTHGRTGILRTAIGSVAEQLIQHTPCDVLIVRQQEA</sequence>
<dbReference type="Proteomes" id="UP000277294">
    <property type="component" value="Unassembled WGS sequence"/>
</dbReference>
<dbReference type="InterPro" id="IPR014729">
    <property type="entry name" value="Rossmann-like_a/b/a_fold"/>
</dbReference>
<dbReference type="RefSeq" id="WP_124080597.1">
    <property type="nucleotide sequence ID" value="NZ_UWPJ01000024.1"/>
</dbReference>
<gene>
    <name evidence="5" type="primary">uspE</name>
    <name evidence="5" type="ORF">PIGHUM_03222</name>
</gene>
<dbReference type="Pfam" id="PF00582">
    <property type="entry name" value="Usp"/>
    <property type="match status" value="2"/>
</dbReference>
<dbReference type="OrthoDB" id="9792500at2"/>
<evidence type="ECO:0000313" key="5">
    <source>
        <dbReference type="EMBL" id="VCU71141.1"/>
    </source>
</evidence>
<name>A0A3P4B5G4_9BURK</name>
<dbReference type="InterPro" id="IPR006016">
    <property type="entry name" value="UspA"/>
</dbReference>
<dbReference type="GO" id="GO:0005524">
    <property type="term" value="F:ATP binding"/>
    <property type="evidence" value="ECO:0007669"/>
    <property type="project" value="UniProtKB-KW"/>
</dbReference>
<feature type="domain" description="UspA" evidence="4">
    <location>
        <begin position="12"/>
        <end position="141"/>
    </location>
</feature>
<feature type="domain" description="UspA" evidence="4">
    <location>
        <begin position="148"/>
        <end position="281"/>
    </location>
</feature>
<evidence type="ECO:0000256" key="3">
    <source>
        <dbReference type="ARBA" id="ARBA00022840"/>
    </source>
</evidence>
<dbReference type="PRINTS" id="PR01438">
    <property type="entry name" value="UNVRSLSTRESS"/>
</dbReference>
<keyword evidence="2" id="KW-0547">Nucleotide-binding</keyword>